<protein>
    <submittedName>
        <fullName evidence="2">Uncharacterized protein</fullName>
    </submittedName>
</protein>
<feature type="transmembrane region" description="Helical" evidence="1">
    <location>
        <begin position="61"/>
        <end position="81"/>
    </location>
</feature>
<feature type="transmembrane region" description="Helical" evidence="1">
    <location>
        <begin position="36"/>
        <end position="54"/>
    </location>
</feature>
<reference evidence="2" key="1">
    <citation type="submission" date="2022-06" db="EMBL/GenBank/DDBJ databases">
        <title>Draft genome sequences of Leminorella grimontii str. JCM5902.</title>
        <authorList>
            <person name="Wakabayashi Y."/>
            <person name="Kojima K."/>
        </authorList>
    </citation>
    <scope>NUCLEOTIDE SEQUENCE</scope>
    <source>
        <strain evidence="2">JCM 5902</strain>
    </source>
</reference>
<comment type="caution">
    <text evidence="2">The sequence shown here is derived from an EMBL/GenBank/DDBJ whole genome shotgun (WGS) entry which is preliminary data.</text>
</comment>
<keyword evidence="1" id="KW-1133">Transmembrane helix</keyword>
<keyword evidence="1" id="KW-0472">Membrane</keyword>
<proteinExistence type="predicted"/>
<dbReference type="PROSITE" id="PS51257">
    <property type="entry name" value="PROKAR_LIPOPROTEIN"/>
    <property type="match status" value="1"/>
</dbReference>
<dbReference type="EMBL" id="BRLH01000007">
    <property type="protein sequence ID" value="GKX56705.1"/>
    <property type="molecule type" value="Genomic_DNA"/>
</dbReference>
<dbReference type="AlphaFoldDB" id="A0AAV5N560"/>
<evidence type="ECO:0000256" key="1">
    <source>
        <dbReference type="SAM" id="Phobius"/>
    </source>
</evidence>
<accession>A0AAV5N560</accession>
<gene>
    <name evidence="2" type="ORF">SOASR030_28170</name>
</gene>
<organism evidence="2 3">
    <name type="scientific">Leminorella grimontii</name>
    <dbReference type="NCBI Taxonomy" id="82981"/>
    <lineage>
        <taxon>Bacteria</taxon>
        <taxon>Pseudomonadati</taxon>
        <taxon>Pseudomonadota</taxon>
        <taxon>Gammaproteobacteria</taxon>
        <taxon>Enterobacterales</taxon>
        <taxon>Budviciaceae</taxon>
        <taxon>Leminorella</taxon>
    </lineage>
</organism>
<feature type="transmembrane region" description="Helical" evidence="1">
    <location>
        <begin position="7"/>
        <end position="30"/>
    </location>
</feature>
<evidence type="ECO:0000313" key="2">
    <source>
        <dbReference type="EMBL" id="GKX56705.1"/>
    </source>
</evidence>
<name>A0AAV5N560_9GAMM</name>
<sequence>MFRPSRLALFTVIFLLVWTFSCVITGAFLLPGNEGWWHTLLLFPGVIALLPFCISTKEVRLQWAAFLISAAVIALFNLWPLAEGNKTLLAFMEIGVFFFLLSRSFKREQKFPMRALLACSLGAFCAFFFGIGQQWHIERLFHQANICIVDGGGGCGSTCYQYIDVKRCDSGEVALYDLFHGVEQATIKYGYERGQPGVYLSDGISGEKYLLRDGELERN</sequence>
<feature type="transmembrane region" description="Helical" evidence="1">
    <location>
        <begin position="115"/>
        <end position="135"/>
    </location>
</feature>
<evidence type="ECO:0000313" key="3">
    <source>
        <dbReference type="Proteomes" id="UP001058124"/>
    </source>
</evidence>
<dbReference type="RefSeq" id="WP_027276128.1">
    <property type="nucleotide sequence ID" value="NZ_BRLH01000007.1"/>
</dbReference>
<keyword evidence="3" id="KW-1185">Reference proteome</keyword>
<keyword evidence="1" id="KW-0812">Transmembrane</keyword>
<dbReference type="Proteomes" id="UP001058124">
    <property type="component" value="Unassembled WGS sequence"/>
</dbReference>
<feature type="transmembrane region" description="Helical" evidence="1">
    <location>
        <begin position="87"/>
        <end position="103"/>
    </location>
</feature>